<dbReference type="PANTHER" id="PTHR16291:SF0">
    <property type="entry name" value="NUCLEAR CAP-BINDING PROTEIN SUBUNIT 3"/>
    <property type="match status" value="1"/>
</dbReference>
<protein>
    <submittedName>
        <fullName evidence="2">Uncharacterized protein</fullName>
    </submittedName>
</protein>
<dbReference type="STRING" id="857566.A0A1E3PJA4"/>
<dbReference type="GO" id="GO:0003729">
    <property type="term" value="F:mRNA binding"/>
    <property type="evidence" value="ECO:0007669"/>
    <property type="project" value="InterPro"/>
</dbReference>
<feature type="compositionally biased region" description="Basic and acidic residues" evidence="1">
    <location>
        <begin position="294"/>
        <end position="319"/>
    </location>
</feature>
<accession>A0A1E3PJA4</accession>
<evidence type="ECO:0000313" key="3">
    <source>
        <dbReference type="Proteomes" id="UP000095009"/>
    </source>
</evidence>
<dbReference type="PANTHER" id="PTHR16291">
    <property type="entry name" value="NUCLEAR CAP-BINDING PROTEIN SUBUNIT 3"/>
    <property type="match status" value="1"/>
</dbReference>
<evidence type="ECO:0000313" key="2">
    <source>
        <dbReference type="EMBL" id="ODQ65501.1"/>
    </source>
</evidence>
<keyword evidence="3" id="KW-1185">Reference proteome</keyword>
<dbReference type="GO" id="GO:0005634">
    <property type="term" value="C:nucleus"/>
    <property type="evidence" value="ECO:0007669"/>
    <property type="project" value="TreeGrafter"/>
</dbReference>
<feature type="compositionally biased region" description="Low complexity" evidence="1">
    <location>
        <begin position="321"/>
        <end position="333"/>
    </location>
</feature>
<dbReference type="Proteomes" id="UP000095009">
    <property type="component" value="Unassembled WGS sequence"/>
</dbReference>
<feature type="compositionally biased region" description="Basic residues" evidence="1">
    <location>
        <begin position="334"/>
        <end position="346"/>
    </location>
</feature>
<dbReference type="AlphaFoldDB" id="A0A1E3PJA4"/>
<dbReference type="Pfam" id="PF10309">
    <property type="entry name" value="NCBP3"/>
    <property type="match status" value="1"/>
</dbReference>
<sequence length="389" mass="44149">MNVFATLDQPKPEIDLEDDSGALPIISTILSPVQMSQDYDAMEEDTVMNAQSIEIRQDAVYLLGVDDLSTKDITNYTKCYFPSATCRIEWIDDTSVNLAYGNDELATQALIAFSLDPDSSAALPISQLRPAKVCPEKEMAELSVRKSFPTDQKVKGARHRSRYYLLHGEPEDTGLANGRSLRRYSDSDRRYRQHGNAEDNDEDLFPSLARDRSRSRSPVRLDNGATTKDDTDLFPKTLVELKEQASSRSTRGEKTTGKLVSDTMGRSSRPQKTVKPSLWDRIDQTERRRHRERNSRESDPRDYDHNRGESEWNFRDRRGSHSQSSRSRSPSRTSRTRSRSRSRSPSRRVTSDDFAARLDFGSSRNRYGGGGSSRSSRRKQGRASAVDYN</sequence>
<organism evidence="2 3">
    <name type="scientific">Nadsonia fulvescens var. elongata DSM 6958</name>
    <dbReference type="NCBI Taxonomy" id="857566"/>
    <lineage>
        <taxon>Eukaryota</taxon>
        <taxon>Fungi</taxon>
        <taxon>Dikarya</taxon>
        <taxon>Ascomycota</taxon>
        <taxon>Saccharomycotina</taxon>
        <taxon>Dipodascomycetes</taxon>
        <taxon>Dipodascales</taxon>
        <taxon>Dipodascales incertae sedis</taxon>
        <taxon>Nadsonia</taxon>
    </lineage>
</organism>
<feature type="compositionally biased region" description="Basic and acidic residues" evidence="1">
    <location>
        <begin position="227"/>
        <end position="256"/>
    </location>
</feature>
<dbReference type="InterPro" id="IPR019416">
    <property type="entry name" value="NCBP3"/>
</dbReference>
<dbReference type="OrthoDB" id="422106at2759"/>
<feature type="region of interest" description="Disordered" evidence="1">
    <location>
        <begin position="169"/>
        <end position="389"/>
    </location>
</feature>
<name>A0A1E3PJA4_9ASCO</name>
<dbReference type="GO" id="GO:0000340">
    <property type="term" value="F:RNA 7-methylguanosine cap binding"/>
    <property type="evidence" value="ECO:0007669"/>
    <property type="project" value="InterPro"/>
</dbReference>
<gene>
    <name evidence="2" type="ORF">NADFUDRAFT_82560</name>
</gene>
<reference evidence="2 3" key="1">
    <citation type="journal article" date="2016" name="Proc. Natl. Acad. Sci. U.S.A.">
        <title>Comparative genomics of biotechnologically important yeasts.</title>
        <authorList>
            <person name="Riley R."/>
            <person name="Haridas S."/>
            <person name="Wolfe K.H."/>
            <person name="Lopes M.R."/>
            <person name="Hittinger C.T."/>
            <person name="Goeker M."/>
            <person name="Salamov A.A."/>
            <person name="Wisecaver J.H."/>
            <person name="Long T.M."/>
            <person name="Calvey C.H."/>
            <person name="Aerts A.L."/>
            <person name="Barry K.W."/>
            <person name="Choi C."/>
            <person name="Clum A."/>
            <person name="Coughlan A.Y."/>
            <person name="Deshpande S."/>
            <person name="Douglass A.P."/>
            <person name="Hanson S.J."/>
            <person name="Klenk H.-P."/>
            <person name="LaButti K.M."/>
            <person name="Lapidus A."/>
            <person name="Lindquist E.A."/>
            <person name="Lipzen A.M."/>
            <person name="Meier-Kolthoff J.P."/>
            <person name="Ohm R.A."/>
            <person name="Otillar R.P."/>
            <person name="Pangilinan J.L."/>
            <person name="Peng Y."/>
            <person name="Rokas A."/>
            <person name="Rosa C.A."/>
            <person name="Scheuner C."/>
            <person name="Sibirny A.A."/>
            <person name="Slot J.C."/>
            <person name="Stielow J.B."/>
            <person name="Sun H."/>
            <person name="Kurtzman C.P."/>
            <person name="Blackwell M."/>
            <person name="Grigoriev I.V."/>
            <person name="Jeffries T.W."/>
        </authorList>
    </citation>
    <scope>NUCLEOTIDE SEQUENCE [LARGE SCALE GENOMIC DNA]</scope>
    <source>
        <strain evidence="2 3">DSM 6958</strain>
    </source>
</reference>
<evidence type="ECO:0000256" key="1">
    <source>
        <dbReference type="SAM" id="MobiDB-lite"/>
    </source>
</evidence>
<dbReference type="EMBL" id="KV454409">
    <property type="protein sequence ID" value="ODQ65501.1"/>
    <property type="molecule type" value="Genomic_DNA"/>
</dbReference>
<proteinExistence type="predicted"/>